<name>A0ABR1LI66_9PEZI</name>
<organism evidence="2 3">
    <name type="scientific">Phyllosticta citribraziliensis</name>
    <dbReference type="NCBI Taxonomy" id="989973"/>
    <lineage>
        <taxon>Eukaryota</taxon>
        <taxon>Fungi</taxon>
        <taxon>Dikarya</taxon>
        <taxon>Ascomycota</taxon>
        <taxon>Pezizomycotina</taxon>
        <taxon>Dothideomycetes</taxon>
        <taxon>Dothideomycetes incertae sedis</taxon>
        <taxon>Botryosphaeriales</taxon>
        <taxon>Phyllostictaceae</taxon>
        <taxon>Phyllosticta</taxon>
    </lineage>
</organism>
<proteinExistence type="predicted"/>
<reference evidence="2 3" key="1">
    <citation type="submission" date="2024-04" db="EMBL/GenBank/DDBJ databases">
        <title>Phyllosticta paracitricarpa is synonymous to the EU quarantine fungus P. citricarpa based on phylogenomic analyses.</title>
        <authorList>
            <consortium name="Lawrence Berkeley National Laboratory"/>
            <person name="Van ingen-buijs V.A."/>
            <person name="Van westerhoven A.C."/>
            <person name="Haridas S."/>
            <person name="Skiadas P."/>
            <person name="Martin F."/>
            <person name="Groenewald J.Z."/>
            <person name="Crous P.W."/>
            <person name="Seidl M.F."/>
        </authorList>
    </citation>
    <scope>NUCLEOTIDE SEQUENCE [LARGE SCALE GENOMIC DNA]</scope>
    <source>
        <strain evidence="2 3">CPC 17464</strain>
    </source>
</reference>
<dbReference type="RefSeq" id="XP_066653618.1">
    <property type="nucleotide sequence ID" value="XM_066803663.1"/>
</dbReference>
<dbReference type="GeneID" id="92036569"/>
<evidence type="ECO:0000313" key="2">
    <source>
        <dbReference type="EMBL" id="KAK7534893.1"/>
    </source>
</evidence>
<dbReference type="Pfam" id="PF01636">
    <property type="entry name" value="APH"/>
    <property type="match status" value="1"/>
</dbReference>
<dbReference type="InterPro" id="IPR011009">
    <property type="entry name" value="Kinase-like_dom_sf"/>
</dbReference>
<dbReference type="Proteomes" id="UP001360953">
    <property type="component" value="Unassembled WGS sequence"/>
</dbReference>
<sequence>MADLSFFSRFGFTGEDRADCHELLRRLFPEHELTTHKYQGYCSYTVLLLYRPRYRPARPRSALGEELEIRQSGQNREVPVEQGALDDEHDDGFWNQSLVVQFRPPPFALDIQTASLARTIYGAFAPRVRSLGRFAAQTHHTIHRDAAHSRHQIGGDAGDTSTLTMTAQTLIPGLPYSAIQPHTPHLSPAQRARQEALVADFAAFLARGWRRDSDGELPLQSGPLNAATPHKLRQLSAHLPSRRLRSAARRTLAALPLLRLLPLALNHGDVVPGNVMAATDGCGMAGLVDWAEAEVGAWGVPLYGLEFLLGFVGRGEGGDVVGGGQGVYGAEAWGAQTIYNDDTAAAWRWTYYSCAGELRRLFWREIKRRIVELAVAEDERGESVQGQNLEEEAKGKPSLMQAIRVARDVGVLLWFGFAWEEGRIDRVVDGVRDPREVLLLETFLGVGGRGEVGRGKL</sequence>
<gene>
    <name evidence="2" type="ORF">J3D65DRAFT_678322</name>
</gene>
<protein>
    <recommendedName>
        <fullName evidence="1">Aminoglycoside phosphotransferase domain-containing protein</fullName>
    </recommendedName>
</protein>
<evidence type="ECO:0000259" key="1">
    <source>
        <dbReference type="Pfam" id="PF01636"/>
    </source>
</evidence>
<dbReference type="Gene3D" id="3.90.1200.10">
    <property type="match status" value="1"/>
</dbReference>
<dbReference type="EMBL" id="JBBPEH010000008">
    <property type="protein sequence ID" value="KAK7534893.1"/>
    <property type="molecule type" value="Genomic_DNA"/>
</dbReference>
<feature type="domain" description="Aminoglycoside phosphotransferase" evidence="1">
    <location>
        <begin position="166"/>
        <end position="296"/>
    </location>
</feature>
<keyword evidence="3" id="KW-1185">Reference proteome</keyword>
<dbReference type="SUPFAM" id="SSF56112">
    <property type="entry name" value="Protein kinase-like (PK-like)"/>
    <property type="match status" value="1"/>
</dbReference>
<evidence type="ECO:0000313" key="3">
    <source>
        <dbReference type="Proteomes" id="UP001360953"/>
    </source>
</evidence>
<dbReference type="InterPro" id="IPR002575">
    <property type="entry name" value="Aminoglycoside_PTrfase"/>
</dbReference>
<comment type="caution">
    <text evidence="2">The sequence shown here is derived from an EMBL/GenBank/DDBJ whole genome shotgun (WGS) entry which is preliminary data.</text>
</comment>
<accession>A0ABR1LI66</accession>